<feature type="compositionally biased region" description="Polar residues" evidence="3">
    <location>
        <begin position="297"/>
        <end position="308"/>
    </location>
</feature>
<dbReference type="Proteomes" id="UP000679690">
    <property type="component" value="Unassembled WGS sequence"/>
</dbReference>
<feature type="compositionally biased region" description="Low complexity" evidence="3">
    <location>
        <begin position="42"/>
        <end position="59"/>
    </location>
</feature>
<dbReference type="PANTHER" id="PTHR30023:SF0">
    <property type="entry name" value="PENICILLIN-SENSITIVE CARBOXYPEPTIDASE A"/>
    <property type="match status" value="1"/>
</dbReference>
<organism evidence="4 5">
    <name type="scientific">Actinoplanes flavus</name>
    <dbReference type="NCBI Taxonomy" id="2820290"/>
    <lineage>
        <taxon>Bacteria</taxon>
        <taxon>Bacillati</taxon>
        <taxon>Actinomycetota</taxon>
        <taxon>Actinomycetes</taxon>
        <taxon>Micromonosporales</taxon>
        <taxon>Micromonosporaceae</taxon>
        <taxon>Actinoplanes</taxon>
    </lineage>
</organism>
<evidence type="ECO:0000313" key="5">
    <source>
        <dbReference type="Proteomes" id="UP000679690"/>
    </source>
</evidence>
<keyword evidence="2 4" id="KW-0378">Hydrolase</keyword>
<evidence type="ECO:0000256" key="3">
    <source>
        <dbReference type="SAM" id="MobiDB-lite"/>
    </source>
</evidence>
<dbReference type="GO" id="GO:0009002">
    <property type="term" value="F:serine-type D-Ala-D-Ala carboxypeptidase activity"/>
    <property type="evidence" value="ECO:0007669"/>
    <property type="project" value="UniProtKB-EC"/>
</dbReference>
<feature type="compositionally biased region" description="Gly residues" evidence="3">
    <location>
        <begin position="363"/>
        <end position="377"/>
    </location>
</feature>
<dbReference type="Pfam" id="PF02113">
    <property type="entry name" value="Peptidase_S13"/>
    <property type="match status" value="2"/>
</dbReference>
<dbReference type="EMBL" id="JAGFNS010000041">
    <property type="protein sequence ID" value="MBO3743557.1"/>
    <property type="molecule type" value="Genomic_DNA"/>
</dbReference>
<dbReference type="NCBIfam" id="TIGR00666">
    <property type="entry name" value="PBP4"/>
    <property type="match status" value="1"/>
</dbReference>
<keyword evidence="4" id="KW-0645">Protease</keyword>
<reference evidence="4 5" key="1">
    <citation type="submission" date="2021-03" db="EMBL/GenBank/DDBJ databases">
        <title>Actinoplanes flavus sp. nov., a novel actinomycete isolated from Coconut Palm rhizosphere soil.</title>
        <authorList>
            <person name="Luo X."/>
        </authorList>
    </citation>
    <scope>NUCLEOTIDE SEQUENCE [LARGE SCALE GENOMIC DNA]</scope>
    <source>
        <strain evidence="4 5">NEAU-H7</strain>
    </source>
</reference>
<evidence type="ECO:0000256" key="1">
    <source>
        <dbReference type="ARBA" id="ARBA00006096"/>
    </source>
</evidence>
<protein>
    <submittedName>
        <fullName evidence="4">D-alanyl-D-alanine carboxypeptidase/D-alanyl-D-alanine-endopeptidase</fullName>
        <ecNumber evidence="4">3.4.16.4</ecNumber>
    </submittedName>
</protein>
<dbReference type="PRINTS" id="PR00922">
    <property type="entry name" value="DADACBPTASE3"/>
</dbReference>
<dbReference type="Gene3D" id="3.40.710.10">
    <property type="entry name" value="DD-peptidase/beta-lactamase superfamily"/>
    <property type="match status" value="2"/>
</dbReference>
<keyword evidence="5" id="KW-1185">Reference proteome</keyword>
<dbReference type="SUPFAM" id="SSF56601">
    <property type="entry name" value="beta-lactamase/transpeptidase-like"/>
    <property type="match status" value="1"/>
</dbReference>
<dbReference type="InterPro" id="IPR000667">
    <property type="entry name" value="Peptidase_S13"/>
</dbReference>
<dbReference type="EC" id="3.4.16.4" evidence="4"/>
<comment type="similarity">
    <text evidence="1">Belongs to the peptidase S13 family.</text>
</comment>
<feature type="compositionally biased region" description="Low complexity" evidence="3">
    <location>
        <begin position="525"/>
        <end position="558"/>
    </location>
</feature>
<feature type="compositionally biased region" description="Basic and acidic residues" evidence="3">
    <location>
        <begin position="72"/>
        <end position="82"/>
    </location>
</feature>
<evidence type="ECO:0000313" key="4">
    <source>
        <dbReference type="EMBL" id="MBO3743557.1"/>
    </source>
</evidence>
<keyword evidence="4" id="KW-0121">Carboxypeptidase</keyword>
<feature type="compositionally biased region" description="Polar residues" evidence="3">
    <location>
        <begin position="1"/>
        <end position="12"/>
    </location>
</feature>
<feature type="compositionally biased region" description="Low complexity" evidence="3">
    <location>
        <begin position="451"/>
        <end position="462"/>
    </location>
</feature>
<dbReference type="Gene3D" id="3.50.80.20">
    <property type="entry name" value="D-Ala-D-Ala carboxypeptidase C, peptidase S13"/>
    <property type="match status" value="1"/>
</dbReference>
<name>A0ABS3UYB9_9ACTN</name>
<gene>
    <name evidence="4" type="primary">dacB</name>
    <name evidence="4" type="ORF">J5X75_39275</name>
</gene>
<sequence length="1105" mass="108060">MSPNFVPGTQPTHPGVPTAAVPGRAPSVAPELGPTAPDGRGEAAVAGGRVPTAPSGEYPPSGPGPIGNWPGHRPDQATDRPGQDSPAQPQAGADHGGLPQAGSTPGRPDRAAVPRDEGAGQPGEPAVRGAWAAGPPVHGGPASLASDDARTVNSDRGGVPNRPTDLGQAGAPRRPADLSQVAGSDRPGSGQPGTHGRSAGSAQVGASDRTGDPRQLGVSGQAADSRLPGVSDRPGDPRRLGVSGQAADPRQLGVSGQAADPRQLGVSGQAADPRQPGVPSQPGDHHLPGDLRLPGDPSQSVDSRQPANPAQPGEHRLPGDLRLPGDPRQPGGSGQSPDPRQHSGQGKAVVPGRSEAGHAAVPGGPGAGHVVPGGPGAGHAAVPGGSGAGHAAVPGGSGAGHAAVPGGSGAGHAAVPGRPGDGQGADPGKTADFGRPLDPGRTADLGRALEPGRPADPGRAPGLRTTAASGQDDDPGRTANLGQIVSRTAAPGRSVDPDRTASLGLPAGGIPPLPGAPGGTQPRDGGPAVSGPAGGPATSGPATSGPAGGPATSGPARGPVGGGAWAGGVSAPADPGGYGRASVPLNTASVGAPPRGAQAPHQPGAGVTAGTGDGIAPDQAVPRRSRTKMVSALVILTLVAGAAAVGLVVRPGPVDEWLGAEPATAPTTAAPTPEPTPTPVLLAADVDGSAPDPAAVKAALDPLVDAPALGSTVHVQVVDAATGTLLYERNADKMTTPASTTKVLTAATVLAARGPAHRLETRVVAGSRPGEVVIIGGGDPTLAVEEDDKDLFPGAARLDDLAAQVKKALGGTKPTRVTVDTSLFTGPETAPGWGSGDIADGQVARIQPLMVNAGRIEPVHNEYGGDPRHSDPALATGKLFAKMIGVPASAVAKGKAPETAAVDPSPSAAASATIAPGDELGKVESPPMVQIVDWMLQMSDNVVAEALGRQVALAAGAEPSFKGAATAMTDQLTELGLPAELAVLNDASGLSNRNTIAPELLVKTLTLAAGADQPALSNIFNGLPVAGWSGTLETRFATPSANETAQGVVRAKTGSLSGVNTLAGVLVTRERRVLAFAIMAKGGANAITARAALDDIAARLVACGC</sequence>
<feature type="compositionally biased region" description="Polar residues" evidence="3">
    <location>
        <begin position="335"/>
        <end position="344"/>
    </location>
</feature>
<comment type="caution">
    <text evidence="4">The sequence shown here is derived from an EMBL/GenBank/DDBJ whole genome shotgun (WGS) entry which is preliminary data.</text>
</comment>
<feature type="compositionally biased region" description="Basic and acidic residues" evidence="3">
    <location>
        <begin position="107"/>
        <end position="118"/>
    </location>
</feature>
<accession>A0ABS3UYB9</accession>
<proteinExistence type="inferred from homology"/>
<feature type="compositionally biased region" description="Low complexity" evidence="3">
    <location>
        <begin position="378"/>
        <end position="417"/>
    </location>
</feature>
<feature type="compositionally biased region" description="Basic and acidic residues" evidence="3">
    <location>
        <begin position="313"/>
        <end position="325"/>
    </location>
</feature>
<dbReference type="InterPro" id="IPR012338">
    <property type="entry name" value="Beta-lactam/transpept-like"/>
</dbReference>
<evidence type="ECO:0000256" key="2">
    <source>
        <dbReference type="ARBA" id="ARBA00022801"/>
    </source>
</evidence>
<feature type="region of interest" description="Disordered" evidence="3">
    <location>
        <begin position="1"/>
        <end position="623"/>
    </location>
</feature>
<dbReference type="PANTHER" id="PTHR30023">
    <property type="entry name" value="D-ALANYL-D-ALANINE CARBOXYPEPTIDASE"/>
    <property type="match status" value="1"/>
</dbReference>